<comment type="similarity">
    <text evidence="2 8">Belongs to the type II topoisomerase GyrA/ParC subunit family.</text>
</comment>
<dbReference type="Pfam" id="PF03989">
    <property type="entry name" value="DNA_gyraseA_C"/>
    <property type="match status" value="6"/>
</dbReference>
<dbReference type="Proteomes" id="UP000027182">
    <property type="component" value="Chromosome"/>
</dbReference>
<comment type="subcellular location">
    <subcellularLocation>
        <location evidence="8">Cytoplasm</location>
    </subcellularLocation>
</comment>
<evidence type="ECO:0000256" key="2">
    <source>
        <dbReference type="ARBA" id="ARBA00008263"/>
    </source>
</evidence>
<dbReference type="FunFam" id="3.90.199.10:FF:000001">
    <property type="entry name" value="DNA gyrase subunit A"/>
    <property type="match status" value="1"/>
</dbReference>
<dbReference type="InterPro" id="IPR013758">
    <property type="entry name" value="Topo_IIA_A/C_ab"/>
</dbReference>
<dbReference type="NCBIfam" id="NF004043">
    <property type="entry name" value="PRK05560.1"/>
    <property type="match status" value="1"/>
</dbReference>
<reference evidence="12 13" key="1">
    <citation type="submission" date="2013-04" db="EMBL/GenBank/DDBJ databases">
        <authorList>
            <person name="Lin L."/>
            <person name="Zeng Z."/>
            <person name="Xie J."/>
            <person name="Luo L."/>
            <person name="Yang Z."/>
            <person name="Liang W."/>
            <person name="Lin H."/>
            <person name="Dong C."/>
            <person name="Sun Y."/>
        </authorList>
    </citation>
    <scope>NUCLEOTIDE SEQUENCE [LARGE SCALE GENOMIC DNA]</scope>
    <source>
        <strain evidence="12 13">CQ-W70</strain>
    </source>
</reference>
<dbReference type="InterPro" id="IPR002205">
    <property type="entry name" value="Topo_IIA_dom_A"/>
</dbReference>
<comment type="miscellaneous">
    <text evidence="8">Few gyrases are as efficient as E.coli at forming negative supercoils. Not all organisms have 2 type II topoisomerases; in organisms with a single type II topoisomerase this enzyme also has to decatenate newly replicated chromosomes.</text>
</comment>
<dbReference type="PANTHER" id="PTHR43493:SF5">
    <property type="entry name" value="DNA GYRASE SUBUNIT A, CHLOROPLASTIC_MITOCHONDRIAL"/>
    <property type="match status" value="1"/>
</dbReference>
<feature type="short sequence motif" description="GyrA-box" evidence="8">
    <location>
        <begin position="593"/>
        <end position="599"/>
    </location>
</feature>
<comment type="function">
    <text evidence="8">A type II topoisomerase that negatively supercoils closed circular double-stranded (ds) DNA in an ATP-dependent manner to modulate DNA topology and maintain chromosomes in an underwound state. Negative supercoiling favors strand separation, and DNA replication, transcription, recombination and repair, all of which involve strand separation. Also able to catalyze the interconversion of other topological isomers of dsDNA rings, including catenanes and knotted rings. Type II topoisomerases break and join 2 DNA strands simultaneously in an ATP-dependent manner.</text>
</comment>
<evidence type="ECO:0000256" key="10">
    <source>
        <dbReference type="SAM" id="MobiDB-lite"/>
    </source>
</evidence>
<dbReference type="GO" id="GO:0005524">
    <property type="term" value="F:ATP binding"/>
    <property type="evidence" value="ECO:0007669"/>
    <property type="project" value="UniProtKB-UniRule"/>
</dbReference>
<dbReference type="InterPro" id="IPR006691">
    <property type="entry name" value="GyrA/parC_rep"/>
</dbReference>
<evidence type="ECO:0000256" key="6">
    <source>
        <dbReference type="ARBA" id="ARBA00023125"/>
    </source>
</evidence>
<dbReference type="InterPro" id="IPR013757">
    <property type="entry name" value="Topo_IIA_A_a_sf"/>
</dbReference>
<dbReference type="PATRIC" id="fig|1316930.3.peg.620"/>
<protein>
    <recommendedName>
        <fullName evidence="8">DNA gyrase subunit A</fullName>
        <ecNumber evidence="8">5.6.2.2</ecNumber>
    </recommendedName>
</protein>
<dbReference type="EMBL" id="CP005933">
    <property type="protein sequence ID" value="AIA34182.1"/>
    <property type="molecule type" value="Genomic_DNA"/>
</dbReference>
<dbReference type="NCBIfam" id="TIGR01063">
    <property type="entry name" value="gyrA"/>
    <property type="match status" value="1"/>
</dbReference>
<dbReference type="PROSITE" id="PS52040">
    <property type="entry name" value="TOPO_IIA"/>
    <property type="match status" value="1"/>
</dbReference>
<dbReference type="GO" id="GO:0005694">
    <property type="term" value="C:chromosome"/>
    <property type="evidence" value="ECO:0007669"/>
    <property type="project" value="InterPro"/>
</dbReference>
<dbReference type="GO" id="GO:0034335">
    <property type="term" value="F:DNA negative supercoiling activity"/>
    <property type="evidence" value="ECO:0007669"/>
    <property type="project" value="UniProtKB-ARBA"/>
</dbReference>
<dbReference type="SUPFAM" id="SSF56719">
    <property type="entry name" value="Type II DNA topoisomerase"/>
    <property type="match status" value="1"/>
</dbReference>
<evidence type="ECO:0000313" key="12">
    <source>
        <dbReference type="EMBL" id="AIA34182.1"/>
    </source>
</evidence>
<dbReference type="CDD" id="cd00187">
    <property type="entry name" value="TOP4c"/>
    <property type="match status" value="1"/>
</dbReference>
<dbReference type="Gene3D" id="3.30.1360.40">
    <property type="match status" value="1"/>
</dbReference>
<feature type="domain" description="Topo IIA-type catalytic" evidence="11">
    <location>
        <begin position="101"/>
        <end position="566"/>
    </location>
</feature>
<keyword evidence="3 8" id="KW-0547">Nucleotide-binding</keyword>
<gene>
    <name evidence="8" type="primary">gyrA</name>
    <name evidence="12" type="ORF">K668_03030</name>
</gene>
<dbReference type="FunFam" id="1.10.268.10:FF:000001">
    <property type="entry name" value="DNA gyrase subunit A"/>
    <property type="match status" value="1"/>
</dbReference>
<dbReference type="SUPFAM" id="SSF101904">
    <property type="entry name" value="GyrA/ParC C-terminal domain-like"/>
    <property type="match status" value="1"/>
</dbReference>
<keyword evidence="7 8" id="KW-0413">Isomerase</keyword>
<dbReference type="FunFam" id="3.30.1360.40:FF:000002">
    <property type="entry name" value="DNA gyrase subunit A"/>
    <property type="match status" value="1"/>
</dbReference>
<keyword evidence="4 8" id="KW-0067">ATP-binding</keyword>
<dbReference type="InterPro" id="IPR013760">
    <property type="entry name" value="Topo_IIA-like_dom_sf"/>
</dbReference>
<dbReference type="Gene3D" id="1.10.268.10">
    <property type="entry name" value="Topoisomerase, domain 3"/>
    <property type="match status" value="1"/>
</dbReference>
<dbReference type="RefSeq" id="WP_013954946.1">
    <property type="nucleotide sequence ID" value="NZ_CP005933.1"/>
</dbReference>
<dbReference type="GO" id="GO:0006265">
    <property type="term" value="P:DNA topological change"/>
    <property type="evidence" value="ECO:0007669"/>
    <property type="project" value="UniProtKB-UniRule"/>
</dbReference>
<evidence type="ECO:0000313" key="13">
    <source>
        <dbReference type="Proteomes" id="UP000027182"/>
    </source>
</evidence>
<dbReference type="Gene3D" id="2.120.10.90">
    <property type="entry name" value="DNA gyrase/topoisomerase IV, subunit A, C-terminal"/>
    <property type="match status" value="1"/>
</dbReference>
<dbReference type="PANTHER" id="PTHR43493">
    <property type="entry name" value="DNA GYRASE/TOPOISOMERASE SUBUNIT A"/>
    <property type="match status" value="1"/>
</dbReference>
<feature type="active site" description="O-(5'-phospho-DNA)-tyrosine intermediate" evidence="8 9">
    <location>
        <position position="189"/>
    </location>
</feature>
<evidence type="ECO:0000256" key="3">
    <source>
        <dbReference type="ARBA" id="ARBA00022741"/>
    </source>
</evidence>
<dbReference type="HAMAP" id="MF_01897">
    <property type="entry name" value="GyrA"/>
    <property type="match status" value="1"/>
</dbReference>
<dbReference type="AlphaFoldDB" id="A0A059Y947"/>
<proteinExistence type="inferred from homology"/>
<dbReference type="EC" id="5.6.2.2" evidence="8"/>
<dbReference type="Gene3D" id="3.90.199.10">
    <property type="entry name" value="Topoisomerase II, domain 5"/>
    <property type="match status" value="1"/>
</dbReference>
<comment type="catalytic activity">
    <reaction evidence="1 8 9">
        <text>ATP-dependent breakage, passage and rejoining of double-stranded DNA.</text>
        <dbReference type="EC" id="5.6.2.2"/>
    </reaction>
</comment>
<dbReference type="KEGG" id="mbq:K668_03030"/>
<dbReference type="InterPro" id="IPR005743">
    <property type="entry name" value="GyrA"/>
</dbReference>
<comment type="subunit">
    <text evidence="8">Heterotetramer, composed of two GyrA and two GyrB chains. In the heterotetramer, GyrA contains the active site tyrosine that forms a transient covalent intermediate with DNA, while GyrB binds cofactors and catalyzes ATP hydrolysis.</text>
</comment>
<sequence>MAKFNDDEKEKLNNGDSNEKNDDYGIEDESSSELFIAFKKPKDSKSDDEDDEDSPQNKPEYKVQPKLVETEQDGIIPMQISKEMKVSFLDYAMSVIVSRALPDARDGLKPVHRRILYDMSELGITSGTQHRKSARIVGDVLGKYHPHGDSSVYEAMVRMAQDFSMRYPLIDGHGNFGSIDGDQAAAMRYTEARMSKVATLMLEGIKKDTVDFVDNYDATEKEPSVLPSRFPNLLVSGGSGIAVGMATSIPPHNLAETIDATIALARNPEITIAEIMEFLPGPDFPTGAMIMGTKGIKEAYETGKGSISVRSIAKIEHLHNGKSRIIVSEIPYEIKKTLIIEKIAQLMKDKTIDGIADLRDESNRNGIRIIIDIKKGEVPEIILNKLYRQTPLQSNYNVNFVALVDGEPKLLNVKYALEVYLRHQENVVTRRLKFDLNKAQDRMHILEGLKLAVENIDEVIKIIKSSKTDQDAQNNLSTRFNLSEKQTKAIVDMRLGRLTGLAIDSMIDEMKNLSAEIERIISILSDKKLLIELIIDELTEIKNKFADDRRTVIDKNLSASIDDEDLITKRDIVITTSTKGYVKRIDLEEYKTQRRGGVGITTMKTYNDDDIASIITTTTHTDLLIFTNHGRVYRIRAHEIPELNRQSKGTSFINIIPRLKVDEGEKVISMLAVDEYSDNKYLFTATKLGIIKKTSLSEFQIININGKRAFNLKENDELIRASIINDDELVLLANDKQRIVKFHSNEFRALSRIATGVKGITLADDETCISASSSSEGELILTIGRNGFGKITHHSLFRLVHRGGKGVIGINSDKAGNLVFARFVNPHDEILMITTSGFTIRIPIKDINQTGRATKGVKLINLKKKEQIQAVEIVKLENDSSIDETVDDEKFIDDIKNQTKEILLDKGDINEETSEIDID</sequence>
<organism evidence="12 13">
    <name type="scientific">Mycoplasmopsis bovis CQ-W70</name>
    <dbReference type="NCBI Taxonomy" id="1316930"/>
    <lineage>
        <taxon>Bacteria</taxon>
        <taxon>Bacillati</taxon>
        <taxon>Mycoplasmatota</taxon>
        <taxon>Mycoplasmoidales</taxon>
        <taxon>Metamycoplasmataceae</taxon>
        <taxon>Mycoplasmopsis</taxon>
    </lineage>
</organism>
<dbReference type="GO" id="GO:0006261">
    <property type="term" value="P:DNA-templated DNA replication"/>
    <property type="evidence" value="ECO:0007669"/>
    <property type="project" value="UniProtKB-UniRule"/>
</dbReference>
<dbReference type="InterPro" id="IPR050220">
    <property type="entry name" value="Type_II_DNA_Topoisomerases"/>
</dbReference>
<dbReference type="GO" id="GO:0005737">
    <property type="term" value="C:cytoplasm"/>
    <property type="evidence" value="ECO:0007669"/>
    <property type="project" value="UniProtKB-SubCell"/>
</dbReference>
<dbReference type="SMART" id="SM00434">
    <property type="entry name" value="TOP4c"/>
    <property type="match status" value="1"/>
</dbReference>
<dbReference type="Pfam" id="PF00521">
    <property type="entry name" value="DNA_topoisoIV"/>
    <property type="match status" value="1"/>
</dbReference>
<evidence type="ECO:0000256" key="8">
    <source>
        <dbReference type="HAMAP-Rule" id="MF_01897"/>
    </source>
</evidence>
<keyword evidence="8" id="KW-0963">Cytoplasm</keyword>
<evidence type="ECO:0000256" key="4">
    <source>
        <dbReference type="ARBA" id="ARBA00022840"/>
    </source>
</evidence>
<dbReference type="NCBIfam" id="NF004044">
    <property type="entry name" value="PRK05561.1"/>
    <property type="match status" value="1"/>
</dbReference>
<dbReference type="InterPro" id="IPR035516">
    <property type="entry name" value="Gyrase/topoIV_suA_C"/>
</dbReference>
<dbReference type="GO" id="GO:0003677">
    <property type="term" value="F:DNA binding"/>
    <property type="evidence" value="ECO:0007669"/>
    <property type="project" value="UniProtKB-UniRule"/>
</dbReference>
<feature type="compositionally biased region" description="Basic and acidic residues" evidence="10">
    <location>
        <begin position="1"/>
        <end position="23"/>
    </location>
</feature>
<feature type="region of interest" description="Disordered" evidence="10">
    <location>
        <begin position="1"/>
        <end position="69"/>
    </location>
</feature>
<name>A0A059Y947_MYCBV</name>
<evidence type="ECO:0000256" key="9">
    <source>
        <dbReference type="PROSITE-ProRule" id="PRU01384"/>
    </source>
</evidence>
<evidence type="ECO:0000256" key="5">
    <source>
        <dbReference type="ARBA" id="ARBA00023029"/>
    </source>
</evidence>
<accession>A0A059Y947</accession>
<evidence type="ECO:0000256" key="1">
    <source>
        <dbReference type="ARBA" id="ARBA00000185"/>
    </source>
</evidence>
<keyword evidence="5 8" id="KW-0799">Topoisomerase</keyword>
<keyword evidence="6 8" id="KW-0238">DNA-binding</keyword>
<evidence type="ECO:0000256" key="7">
    <source>
        <dbReference type="ARBA" id="ARBA00023235"/>
    </source>
</evidence>
<dbReference type="HOGENOM" id="CLU_002977_6_1_14"/>
<dbReference type="GO" id="GO:0009330">
    <property type="term" value="C:DNA topoisomerase type II (double strand cut, ATP-hydrolyzing) complex"/>
    <property type="evidence" value="ECO:0007669"/>
    <property type="project" value="TreeGrafter"/>
</dbReference>
<dbReference type="SMR" id="A0A059Y947"/>
<evidence type="ECO:0000259" key="11">
    <source>
        <dbReference type="PROSITE" id="PS52040"/>
    </source>
</evidence>